<reference evidence="2" key="1">
    <citation type="submission" date="2013-11" db="EMBL/GenBank/DDBJ databases">
        <title>Comparative genomics of Ignicoccus.</title>
        <authorList>
            <person name="Podar M."/>
        </authorList>
    </citation>
    <scope>NUCLEOTIDE SEQUENCE</scope>
    <source>
        <strain evidence="2">DSM 13166</strain>
    </source>
</reference>
<evidence type="ECO:0000259" key="1">
    <source>
        <dbReference type="SMART" id="SM00460"/>
    </source>
</evidence>
<dbReference type="EMBL" id="CP006868">
    <property type="protein sequence ID" value="UXD22777.1"/>
    <property type="molecule type" value="Genomic_DNA"/>
</dbReference>
<protein>
    <recommendedName>
        <fullName evidence="1">Transglutaminase-like domain-containing protein</fullName>
    </recommendedName>
</protein>
<accession>A0A977KBT9</accession>
<dbReference type="SUPFAM" id="SSF54001">
    <property type="entry name" value="Cysteine proteinases"/>
    <property type="match status" value="1"/>
</dbReference>
<evidence type="ECO:0000313" key="3">
    <source>
        <dbReference type="Proteomes" id="UP001063698"/>
    </source>
</evidence>
<gene>
    <name evidence="2" type="ORF">IPA_08160</name>
</gene>
<dbReference type="InterPro" id="IPR038765">
    <property type="entry name" value="Papain-like_cys_pep_sf"/>
</dbReference>
<dbReference type="PANTHER" id="PTHR42736">
    <property type="entry name" value="PROTEIN-GLUTAMINE GAMMA-GLUTAMYLTRANSFERASE"/>
    <property type="match status" value="1"/>
</dbReference>
<feature type="domain" description="Transglutaminase-like" evidence="1">
    <location>
        <begin position="226"/>
        <end position="294"/>
    </location>
</feature>
<name>A0A977KBT9_9CREN</name>
<dbReference type="SMART" id="SM00460">
    <property type="entry name" value="TGc"/>
    <property type="match status" value="1"/>
</dbReference>
<dbReference type="Gene3D" id="3.10.620.30">
    <property type="match status" value="1"/>
</dbReference>
<dbReference type="Pfam" id="PF01841">
    <property type="entry name" value="Transglut_core"/>
    <property type="match status" value="1"/>
</dbReference>
<sequence>MNALRLIAAIVAFVIAYWSLHSIRPLTPGAVTAGNKLEIPYSWDISSHNTPLAVVTPPKPAYLRVSSFNVYQDGRWVREGGSFGPGVLKGNTYTISITPFAVLLYPAFPVPQPYPGTLPKVMGGTENGDTFTFNGFKTQVVAKYTDPFPKELFPQLFVPLSQVAIFKPKHWSTKRVQELAQKLYNDFKGRTLYALLDYMTNWLRHNYKYTLTYTGTPGKDPVDWFLFVSKTGMCMHFASAAAVLLNDMGIKARVVYGFAVSYQRGDFRVFVTPTHLWVEVWVPNVGWIPWDPSPPAALRINAPQAVGGGGGIAPPVTPQKAPTAPGRGGGGGRISVNLRDLVPYLTAFIVILILFFDTIKKWLLSWPVAFRECAERKIGKKGLTLRELAEITGIKELEEVQVEYLKRGKWLRKGFWKALKWCLSKALGR</sequence>
<dbReference type="KEGG" id="ipc:IPA_08160"/>
<dbReference type="AlphaFoldDB" id="A0A977KBT9"/>
<dbReference type="InterPro" id="IPR052901">
    <property type="entry name" value="Bact_TGase-like"/>
</dbReference>
<dbReference type="PANTHER" id="PTHR42736:SF1">
    <property type="entry name" value="PROTEIN-GLUTAMINE GAMMA-GLUTAMYLTRANSFERASE"/>
    <property type="match status" value="1"/>
</dbReference>
<proteinExistence type="predicted"/>
<keyword evidence="3" id="KW-1185">Reference proteome</keyword>
<dbReference type="Proteomes" id="UP001063698">
    <property type="component" value="Chromosome"/>
</dbReference>
<organism evidence="2 3">
    <name type="scientific">Ignicoccus pacificus DSM 13166</name>
    <dbReference type="NCBI Taxonomy" id="940294"/>
    <lineage>
        <taxon>Archaea</taxon>
        <taxon>Thermoproteota</taxon>
        <taxon>Thermoprotei</taxon>
        <taxon>Desulfurococcales</taxon>
        <taxon>Desulfurococcaceae</taxon>
        <taxon>Ignicoccus</taxon>
    </lineage>
</organism>
<dbReference type="InterPro" id="IPR002931">
    <property type="entry name" value="Transglutaminase-like"/>
</dbReference>
<evidence type="ECO:0000313" key="2">
    <source>
        <dbReference type="EMBL" id="UXD22777.1"/>
    </source>
</evidence>